<keyword evidence="7" id="KW-1185">Reference proteome</keyword>
<comment type="caution">
    <text evidence="6">The sequence shown here is derived from an EMBL/GenBank/DDBJ whole genome shotgun (WGS) entry which is preliminary data.</text>
</comment>
<dbReference type="PANTHER" id="PTHR30055:SF234">
    <property type="entry name" value="HTH-TYPE TRANSCRIPTIONAL REGULATOR BETI"/>
    <property type="match status" value="1"/>
</dbReference>
<accession>A0ABV7YH15</accession>
<dbReference type="InterPro" id="IPR050109">
    <property type="entry name" value="HTH-type_TetR-like_transc_reg"/>
</dbReference>
<evidence type="ECO:0000256" key="2">
    <source>
        <dbReference type="ARBA" id="ARBA00023125"/>
    </source>
</evidence>
<dbReference type="InterPro" id="IPR009057">
    <property type="entry name" value="Homeodomain-like_sf"/>
</dbReference>
<evidence type="ECO:0000259" key="5">
    <source>
        <dbReference type="PROSITE" id="PS50977"/>
    </source>
</evidence>
<dbReference type="Proteomes" id="UP001595699">
    <property type="component" value="Unassembled WGS sequence"/>
</dbReference>
<reference evidence="7" key="1">
    <citation type="journal article" date="2019" name="Int. J. Syst. Evol. Microbiol.">
        <title>The Global Catalogue of Microorganisms (GCM) 10K type strain sequencing project: providing services to taxonomists for standard genome sequencing and annotation.</title>
        <authorList>
            <consortium name="The Broad Institute Genomics Platform"/>
            <consortium name="The Broad Institute Genome Sequencing Center for Infectious Disease"/>
            <person name="Wu L."/>
            <person name="Ma J."/>
        </authorList>
    </citation>
    <scope>NUCLEOTIDE SEQUENCE [LARGE SCALE GENOMIC DNA]</scope>
    <source>
        <strain evidence="7">CGMCC 4.7241</strain>
    </source>
</reference>
<organism evidence="6 7">
    <name type="scientific">Tenggerimyces flavus</name>
    <dbReference type="NCBI Taxonomy" id="1708749"/>
    <lineage>
        <taxon>Bacteria</taxon>
        <taxon>Bacillati</taxon>
        <taxon>Actinomycetota</taxon>
        <taxon>Actinomycetes</taxon>
        <taxon>Propionibacteriales</taxon>
        <taxon>Nocardioidaceae</taxon>
        <taxon>Tenggerimyces</taxon>
    </lineage>
</organism>
<dbReference type="Gene3D" id="1.10.357.10">
    <property type="entry name" value="Tetracycline Repressor, domain 2"/>
    <property type="match status" value="1"/>
</dbReference>
<keyword evidence="1" id="KW-0805">Transcription regulation</keyword>
<protein>
    <submittedName>
        <fullName evidence="6">TetR/AcrR family transcriptional regulator</fullName>
    </submittedName>
</protein>
<dbReference type="RefSeq" id="WP_205116341.1">
    <property type="nucleotide sequence ID" value="NZ_JAFBCM010000001.1"/>
</dbReference>
<sequence>MSPRKYEQRTRAATAEETRQRVLEAMYERLRAAPAAAVSVDQVARDAGVARSTIYLVFESRAGLFDALAVYVFERSGFRAISDAVHDPDAREHLRGSFRAGSKAYAAERDVLRALYSGAHLDPEAFAGAVQRLEDGRLGGMRYLAKRLQEQGCLRAEVTQREAVDQLFVLTSFDAFDLLHTSRGLSVAKTASTLSDLAERALCVVTAGRTVPR</sequence>
<dbReference type="PROSITE" id="PS50977">
    <property type="entry name" value="HTH_TETR_2"/>
    <property type="match status" value="1"/>
</dbReference>
<dbReference type="Pfam" id="PF00440">
    <property type="entry name" value="TetR_N"/>
    <property type="match status" value="1"/>
</dbReference>
<dbReference type="PANTHER" id="PTHR30055">
    <property type="entry name" value="HTH-TYPE TRANSCRIPTIONAL REGULATOR RUTR"/>
    <property type="match status" value="1"/>
</dbReference>
<evidence type="ECO:0000313" key="6">
    <source>
        <dbReference type="EMBL" id="MFC3764636.1"/>
    </source>
</evidence>
<evidence type="ECO:0000256" key="4">
    <source>
        <dbReference type="PROSITE-ProRule" id="PRU00335"/>
    </source>
</evidence>
<proteinExistence type="predicted"/>
<dbReference type="InterPro" id="IPR001647">
    <property type="entry name" value="HTH_TetR"/>
</dbReference>
<dbReference type="InterPro" id="IPR036271">
    <property type="entry name" value="Tet_transcr_reg_TetR-rel_C_sf"/>
</dbReference>
<dbReference type="SUPFAM" id="SSF46689">
    <property type="entry name" value="Homeodomain-like"/>
    <property type="match status" value="1"/>
</dbReference>
<keyword evidence="2 4" id="KW-0238">DNA-binding</keyword>
<feature type="DNA-binding region" description="H-T-H motif" evidence="4">
    <location>
        <begin position="39"/>
        <end position="58"/>
    </location>
</feature>
<dbReference type="EMBL" id="JBHRZH010000030">
    <property type="protein sequence ID" value="MFC3764636.1"/>
    <property type="molecule type" value="Genomic_DNA"/>
</dbReference>
<evidence type="ECO:0000313" key="7">
    <source>
        <dbReference type="Proteomes" id="UP001595699"/>
    </source>
</evidence>
<name>A0ABV7YH15_9ACTN</name>
<keyword evidence="3" id="KW-0804">Transcription</keyword>
<evidence type="ECO:0000256" key="3">
    <source>
        <dbReference type="ARBA" id="ARBA00023163"/>
    </source>
</evidence>
<evidence type="ECO:0000256" key="1">
    <source>
        <dbReference type="ARBA" id="ARBA00023015"/>
    </source>
</evidence>
<dbReference type="SUPFAM" id="SSF48498">
    <property type="entry name" value="Tetracyclin repressor-like, C-terminal domain"/>
    <property type="match status" value="1"/>
</dbReference>
<gene>
    <name evidence="6" type="ORF">ACFOUW_27610</name>
</gene>
<feature type="domain" description="HTH tetR-type" evidence="5">
    <location>
        <begin position="16"/>
        <end position="76"/>
    </location>
</feature>